<evidence type="ECO:0000256" key="12">
    <source>
        <dbReference type="ARBA" id="ARBA00061639"/>
    </source>
</evidence>
<dbReference type="PRINTS" id="PR00109">
    <property type="entry name" value="TYRKINASE"/>
</dbReference>
<comment type="subcellular location">
    <subcellularLocation>
        <location evidence="1">Cell membrane</location>
        <topology evidence="1">Single-pass type I membrane protein</topology>
    </subcellularLocation>
</comment>
<accession>A0AAV2HQK1</accession>
<evidence type="ECO:0000256" key="7">
    <source>
        <dbReference type="ARBA" id="ARBA00022989"/>
    </source>
</evidence>
<dbReference type="PANTHER" id="PTHR24416">
    <property type="entry name" value="TYROSINE-PROTEIN KINASE RECEPTOR"/>
    <property type="match status" value="1"/>
</dbReference>
<evidence type="ECO:0000256" key="11">
    <source>
        <dbReference type="ARBA" id="ARBA00023180"/>
    </source>
</evidence>
<evidence type="ECO:0000256" key="4">
    <source>
        <dbReference type="ARBA" id="ARBA00022729"/>
    </source>
</evidence>
<keyword evidence="8 14" id="KW-0472">Membrane</keyword>
<dbReference type="PROSITE" id="PS50011">
    <property type="entry name" value="PROTEIN_KINASE_DOM"/>
    <property type="match status" value="1"/>
</dbReference>
<keyword evidence="11" id="KW-0325">Glycoprotein</keyword>
<evidence type="ECO:0000313" key="18">
    <source>
        <dbReference type="Proteomes" id="UP001497497"/>
    </source>
</evidence>
<keyword evidence="9" id="KW-1015">Disulfide bond</keyword>
<comment type="similarity">
    <text evidence="12">Belongs to the protein kinase superfamily. Tyr protein kinase family. Insulin receptor subfamily.</text>
</comment>
<feature type="transmembrane region" description="Helical" evidence="14">
    <location>
        <begin position="430"/>
        <end position="453"/>
    </location>
</feature>
<dbReference type="InterPro" id="IPR001245">
    <property type="entry name" value="Ser-Thr/Tyr_kinase_cat_dom"/>
</dbReference>
<dbReference type="Pfam" id="PF00754">
    <property type="entry name" value="F5_F8_type_C"/>
    <property type="match status" value="1"/>
</dbReference>
<dbReference type="InterPro" id="IPR020635">
    <property type="entry name" value="Tyr_kinase_cat_dom"/>
</dbReference>
<dbReference type="Gene3D" id="2.60.120.1190">
    <property type="match status" value="1"/>
</dbReference>
<dbReference type="GO" id="GO:0005524">
    <property type="term" value="F:ATP binding"/>
    <property type="evidence" value="ECO:0007669"/>
    <property type="project" value="UniProtKB-KW"/>
</dbReference>
<feature type="region of interest" description="Disordered" evidence="13">
    <location>
        <begin position="335"/>
        <end position="356"/>
    </location>
</feature>
<dbReference type="Gene3D" id="3.30.200.20">
    <property type="entry name" value="Phosphorylase Kinase, domain 1"/>
    <property type="match status" value="1"/>
</dbReference>
<keyword evidence="3 14" id="KW-0812">Transmembrane</keyword>
<dbReference type="CDD" id="cd00057">
    <property type="entry name" value="FA58C"/>
    <property type="match status" value="1"/>
</dbReference>
<evidence type="ECO:0000256" key="14">
    <source>
        <dbReference type="SAM" id="Phobius"/>
    </source>
</evidence>
<evidence type="ECO:0000256" key="9">
    <source>
        <dbReference type="ARBA" id="ARBA00023157"/>
    </source>
</evidence>
<dbReference type="InterPro" id="IPR048525">
    <property type="entry name" value="DDR1-2_DS-like"/>
</dbReference>
<dbReference type="FunFam" id="1.10.510.10:FF:000053">
    <property type="entry name" value="Epithelial discoidin domain-containing receptor 1"/>
    <property type="match status" value="1"/>
</dbReference>
<evidence type="ECO:0000256" key="6">
    <source>
        <dbReference type="ARBA" id="ARBA00022840"/>
    </source>
</evidence>
<dbReference type="AlphaFoldDB" id="A0AAV2HQK1"/>
<keyword evidence="5" id="KW-0547">Nucleotide-binding</keyword>
<organism evidence="17 18">
    <name type="scientific">Lymnaea stagnalis</name>
    <name type="common">Great pond snail</name>
    <name type="synonym">Helix stagnalis</name>
    <dbReference type="NCBI Taxonomy" id="6523"/>
    <lineage>
        <taxon>Eukaryota</taxon>
        <taxon>Metazoa</taxon>
        <taxon>Spiralia</taxon>
        <taxon>Lophotrochozoa</taxon>
        <taxon>Mollusca</taxon>
        <taxon>Gastropoda</taxon>
        <taxon>Heterobranchia</taxon>
        <taxon>Euthyneura</taxon>
        <taxon>Panpulmonata</taxon>
        <taxon>Hygrophila</taxon>
        <taxon>Lymnaeoidea</taxon>
        <taxon>Lymnaeidae</taxon>
        <taxon>Lymnaea</taxon>
    </lineage>
</organism>
<sequence>MHSYDIPDKAITASSSYDKASVGPENARIRHEKKGGAWCPRRQIEENVYEYLQIDLGRLKVITKVETQGRFGNGQGKEFVTQYVLEYQREDEGPWLRFRDRTSEEKFKGNINVYLADVRDVDPPIIAKRIRFIPYSESPRTVCMRVEMYGCQWNDSLVSYSMPQGDKRGVDVDFFDFTYDGTVEDKYLRNGLGQLTDGVEGETNFRLDPKKTGIKGYEWVGWKNDALNSKPISILFKFDSVRNFSMMEIHSNNHFTKDVRVFRNAEIFYSIGGNYFLPHSTKINYDKDDALEDARNVPLRMQNRIGKYVRLDLYFESRWIMISEVKFTSTEAVGNFTEEEPPPTTPAPITTTTPKRDSFIGFNTDNVAKPDSSDGVDFAGSFDVGEGPGADENSGVSHKVDEGSSKKSNNSNFPDVPLAEKENKEIDDDYISIVIGALAALIFLLLCVILIFFCRHKRRKNNNNRRGHKPVGTSHVAINLNDLRGTTNGKLSNGNMYNSIATDDADSDREGVGCCNGGGRGSEKFGCKPAYIRPKDCIQDLVVEDLDAERYVTCFTVATLPTIIETGSEPRDYAVPDITKSALVVNLPPRASAPKQLALMDKPPNYDALYAAADIVNVHGGSVPSMQGVSGNNVYAVPNAELLCSIDYTVMELRREDLRFVEVLGEGQFGEVHLCEALHGEDLMVDEYMLNRNLPRAPLLVAVKMLRPNADDRARADFHKEIKIMSQLKDLNIVRVLGVCTREEPLCMVVEYMKYGDLNQFLIDHEPECPVAQATNAKTLSYGCLIYIASQISSGMKYLESLNMVHRDLATRNCLVGHHFLIKISDFGMSRSLYSSDYYRIEGRAVLPIRWMAWESILLGKFTTKSDVWSFAVTLWEILTFAREQPFIALTDEQVIENAGHCYRDDNLQTVLPMPINCPKEIYDLMCECWNRQESVRPTFREIHMFLQRKNMGYNPADEKLGQITVPIC</sequence>
<dbReference type="GO" id="GO:0005518">
    <property type="term" value="F:collagen binding"/>
    <property type="evidence" value="ECO:0007669"/>
    <property type="project" value="TreeGrafter"/>
</dbReference>
<dbReference type="InterPro" id="IPR008979">
    <property type="entry name" value="Galactose-bd-like_sf"/>
</dbReference>
<evidence type="ECO:0000256" key="10">
    <source>
        <dbReference type="ARBA" id="ARBA00023170"/>
    </source>
</evidence>
<dbReference type="PROSITE" id="PS50022">
    <property type="entry name" value="FA58C_3"/>
    <property type="match status" value="1"/>
</dbReference>
<keyword evidence="2" id="KW-1003">Cell membrane</keyword>
<dbReference type="SUPFAM" id="SSF49785">
    <property type="entry name" value="Galactose-binding domain-like"/>
    <property type="match status" value="1"/>
</dbReference>
<dbReference type="InterPro" id="IPR008266">
    <property type="entry name" value="Tyr_kinase_AS"/>
</dbReference>
<dbReference type="GO" id="GO:0010976">
    <property type="term" value="P:positive regulation of neuron projection development"/>
    <property type="evidence" value="ECO:0007669"/>
    <property type="project" value="TreeGrafter"/>
</dbReference>
<reference evidence="17 18" key="1">
    <citation type="submission" date="2024-04" db="EMBL/GenBank/DDBJ databases">
        <authorList>
            <consortium name="Genoscope - CEA"/>
            <person name="William W."/>
        </authorList>
    </citation>
    <scope>NUCLEOTIDE SEQUENCE [LARGE SCALE GENOMIC DNA]</scope>
</reference>
<dbReference type="PROSITE" id="PS01285">
    <property type="entry name" value="FA58C_1"/>
    <property type="match status" value="1"/>
</dbReference>
<dbReference type="InterPro" id="IPR011009">
    <property type="entry name" value="Kinase-like_dom_sf"/>
</dbReference>
<dbReference type="PROSITE" id="PS00109">
    <property type="entry name" value="PROTEIN_KINASE_TYR"/>
    <property type="match status" value="1"/>
</dbReference>
<dbReference type="Gene3D" id="1.10.510.10">
    <property type="entry name" value="Transferase(Phosphotransferase) domain 1"/>
    <property type="match status" value="1"/>
</dbReference>
<dbReference type="FunFam" id="2.60.120.260:FF:000007">
    <property type="entry name" value="Discoidin domain receptor tyrosine kinase 1"/>
    <property type="match status" value="1"/>
</dbReference>
<dbReference type="CDD" id="cd05051">
    <property type="entry name" value="PTKc_DDR"/>
    <property type="match status" value="1"/>
</dbReference>
<dbReference type="SUPFAM" id="SSF56112">
    <property type="entry name" value="Protein kinase-like (PK-like)"/>
    <property type="match status" value="1"/>
</dbReference>
<dbReference type="Pfam" id="PF07714">
    <property type="entry name" value="PK_Tyr_Ser-Thr"/>
    <property type="match status" value="1"/>
</dbReference>
<keyword evidence="10" id="KW-0675">Receptor</keyword>
<dbReference type="Pfam" id="PF21114">
    <property type="entry name" value="DDR1-2_DS-like"/>
    <property type="match status" value="1"/>
</dbReference>
<dbReference type="SMART" id="SM00219">
    <property type="entry name" value="TyrKc"/>
    <property type="match status" value="1"/>
</dbReference>
<keyword evidence="6" id="KW-0067">ATP-binding</keyword>
<keyword evidence="4" id="KW-0732">Signal</keyword>
<dbReference type="Proteomes" id="UP001497497">
    <property type="component" value="Unassembled WGS sequence"/>
</dbReference>
<protein>
    <recommendedName>
        <fullName evidence="19">Discoidin domain-containing receptor 2</fullName>
    </recommendedName>
</protein>
<evidence type="ECO:0008006" key="19">
    <source>
        <dbReference type="Google" id="ProtNLM"/>
    </source>
</evidence>
<gene>
    <name evidence="17" type="ORF">GSLYS_00008779001</name>
</gene>
<evidence type="ECO:0000256" key="5">
    <source>
        <dbReference type="ARBA" id="ARBA00022741"/>
    </source>
</evidence>
<proteinExistence type="inferred from homology"/>
<feature type="domain" description="F5/8 type C" evidence="16">
    <location>
        <begin position="1"/>
        <end position="151"/>
    </location>
</feature>
<dbReference type="GO" id="GO:0043235">
    <property type="term" value="C:receptor complex"/>
    <property type="evidence" value="ECO:0007669"/>
    <property type="project" value="TreeGrafter"/>
</dbReference>
<dbReference type="InterPro" id="IPR000421">
    <property type="entry name" value="FA58C"/>
</dbReference>
<keyword evidence="7 14" id="KW-1133">Transmembrane helix</keyword>
<evidence type="ECO:0000256" key="13">
    <source>
        <dbReference type="SAM" id="MobiDB-lite"/>
    </source>
</evidence>
<evidence type="ECO:0000256" key="2">
    <source>
        <dbReference type="ARBA" id="ARBA00022475"/>
    </source>
</evidence>
<dbReference type="GO" id="GO:0005886">
    <property type="term" value="C:plasma membrane"/>
    <property type="evidence" value="ECO:0007669"/>
    <property type="project" value="UniProtKB-SubCell"/>
</dbReference>
<dbReference type="InterPro" id="IPR000719">
    <property type="entry name" value="Prot_kinase_dom"/>
</dbReference>
<evidence type="ECO:0000259" key="16">
    <source>
        <dbReference type="PROSITE" id="PS50022"/>
    </source>
</evidence>
<keyword evidence="18" id="KW-1185">Reference proteome</keyword>
<name>A0AAV2HQK1_LYMST</name>
<dbReference type="GO" id="GO:0038062">
    <property type="term" value="F:protein tyrosine kinase collagen receptor activity"/>
    <property type="evidence" value="ECO:0007669"/>
    <property type="project" value="TreeGrafter"/>
</dbReference>
<dbReference type="Gene3D" id="2.60.120.260">
    <property type="entry name" value="Galactose-binding domain-like"/>
    <property type="match status" value="1"/>
</dbReference>
<dbReference type="EMBL" id="CAXITT010000183">
    <property type="protein sequence ID" value="CAL1534819.1"/>
    <property type="molecule type" value="Genomic_DNA"/>
</dbReference>
<comment type="caution">
    <text evidence="17">The sequence shown here is derived from an EMBL/GenBank/DDBJ whole genome shotgun (WGS) entry which is preliminary data.</text>
</comment>
<dbReference type="SMART" id="SM00231">
    <property type="entry name" value="FA58C"/>
    <property type="match status" value="1"/>
</dbReference>
<evidence type="ECO:0000256" key="1">
    <source>
        <dbReference type="ARBA" id="ARBA00004251"/>
    </source>
</evidence>
<feature type="domain" description="Protein kinase" evidence="15">
    <location>
        <begin position="658"/>
        <end position="947"/>
    </location>
</feature>
<feature type="region of interest" description="Disordered" evidence="13">
    <location>
        <begin position="378"/>
        <end position="417"/>
    </location>
</feature>
<evidence type="ECO:0000256" key="8">
    <source>
        <dbReference type="ARBA" id="ARBA00023136"/>
    </source>
</evidence>
<dbReference type="GO" id="GO:0051897">
    <property type="term" value="P:positive regulation of phosphatidylinositol 3-kinase/protein kinase B signal transduction"/>
    <property type="evidence" value="ECO:0007669"/>
    <property type="project" value="TreeGrafter"/>
</dbReference>
<evidence type="ECO:0000256" key="3">
    <source>
        <dbReference type="ARBA" id="ARBA00022692"/>
    </source>
</evidence>
<dbReference type="InterPro" id="IPR050122">
    <property type="entry name" value="RTK"/>
</dbReference>
<dbReference type="PANTHER" id="PTHR24416:SF580">
    <property type="entry name" value="DISCOIDIN DOMAIN RECEPTOR, ISOFORM F"/>
    <property type="match status" value="1"/>
</dbReference>
<evidence type="ECO:0000259" key="15">
    <source>
        <dbReference type="PROSITE" id="PS50011"/>
    </source>
</evidence>
<evidence type="ECO:0000313" key="17">
    <source>
        <dbReference type="EMBL" id="CAL1534819.1"/>
    </source>
</evidence>